<name>A0A0N9HMC5_9BACT</name>
<dbReference type="Pfam" id="PF09587">
    <property type="entry name" value="PGA_cap"/>
    <property type="match status" value="1"/>
</dbReference>
<organism evidence="3">
    <name type="scientific">uncultured bacterium 5E7</name>
    <dbReference type="NCBI Taxonomy" id="1701324"/>
    <lineage>
        <taxon>Bacteria</taxon>
        <taxon>environmental samples</taxon>
    </lineage>
</organism>
<dbReference type="SUPFAM" id="SSF56300">
    <property type="entry name" value="Metallo-dependent phosphatases"/>
    <property type="match status" value="1"/>
</dbReference>
<feature type="domain" description="Capsule synthesis protein CapA" evidence="2">
    <location>
        <begin position="10"/>
        <end position="335"/>
    </location>
</feature>
<reference evidence="3" key="1">
    <citation type="submission" date="2016-04" db="EMBL/GenBank/DDBJ databases">
        <title>Exploring the genomic information of specific uncultured soil bacteria through a new metagenomic library-based strategy.</title>
        <authorList>
            <person name="Liu Y."/>
            <person name="Zhang R."/>
        </authorList>
    </citation>
    <scope>NUCLEOTIDE SEQUENCE</scope>
</reference>
<dbReference type="AlphaFoldDB" id="A0A0N9HMC5"/>
<proteinExistence type="inferred from homology"/>
<dbReference type="PANTHER" id="PTHR33393">
    <property type="entry name" value="POLYGLUTAMINE SYNTHESIS ACCESSORY PROTEIN RV0574C-RELATED"/>
    <property type="match status" value="1"/>
</dbReference>
<gene>
    <name evidence="3" type="ORF">5E7_041</name>
</gene>
<sequence>MYEAAAGRQSIAIAGDVLLTRRLAVFREPAYLRLRELLHAAGARFCNLEASVHRYLSSPHAQRQGGGTYMTTEPELIEDLKWLGVNLLACGSSHADDYGWAGVLETIEHLDRAGMVHAGSGRHLAESRAPAFLDTPTGRVGLVAANTQFNPGARAGEQRGDTAGHPGVNGIRHRTEYVLDAERLADLRRVGQAIGLEAGEERSRNLGEPGRGEASAERYEFLGHRFVAGDKPAVRSFANASDLRENMRQIATARAMADHVVASLHNHEQGGPTLLTATKRSEVEDPADFAIDYAHQAIEAGADVFAGHGPQVPLAVEVYHGKPVFHGIGTFIFQLETLRYLPAEAYERYDLDERATPADFIQARYAGDTRGHTADRQQWEQLFAVCDFAGGELAEVRLYPLELGFGQPRSQRGRPLLAEGEAAERIIGRVARLSRKYGTQIDFRDGIGVIR</sequence>
<dbReference type="InterPro" id="IPR052169">
    <property type="entry name" value="CW_Biosynth-Accessory"/>
</dbReference>
<evidence type="ECO:0000313" key="3">
    <source>
        <dbReference type="EMBL" id="ALG05259.2"/>
    </source>
</evidence>
<dbReference type="InterPro" id="IPR019079">
    <property type="entry name" value="Capsule_synth_CapA"/>
</dbReference>
<evidence type="ECO:0000256" key="1">
    <source>
        <dbReference type="ARBA" id="ARBA00005662"/>
    </source>
</evidence>
<dbReference type="SMART" id="SM00854">
    <property type="entry name" value="PGA_cap"/>
    <property type="match status" value="1"/>
</dbReference>
<dbReference type="EMBL" id="KT342855">
    <property type="protein sequence ID" value="ALG05259.2"/>
    <property type="molecule type" value="Genomic_DNA"/>
</dbReference>
<comment type="similarity">
    <text evidence="1">Belongs to the CapA family.</text>
</comment>
<dbReference type="PANTHER" id="PTHR33393:SF13">
    <property type="entry name" value="PGA BIOSYNTHESIS PROTEIN CAPA"/>
    <property type="match status" value="1"/>
</dbReference>
<accession>A0A0N9HMC5</accession>
<dbReference type="InterPro" id="IPR029052">
    <property type="entry name" value="Metallo-depent_PP-like"/>
</dbReference>
<evidence type="ECO:0000259" key="2">
    <source>
        <dbReference type="SMART" id="SM00854"/>
    </source>
</evidence>
<protein>
    <recommendedName>
        <fullName evidence="2">Capsule synthesis protein CapA domain-containing protein</fullName>
    </recommendedName>
</protein>